<dbReference type="Gene3D" id="3.40.50.620">
    <property type="entry name" value="HUPs"/>
    <property type="match status" value="2"/>
</dbReference>
<evidence type="ECO:0000313" key="5">
    <source>
        <dbReference type="EMBL" id="MBP2368147.1"/>
    </source>
</evidence>
<organism evidence="5 6">
    <name type="scientific">Pseudonocardia parietis</name>
    <dbReference type="NCBI Taxonomy" id="570936"/>
    <lineage>
        <taxon>Bacteria</taxon>
        <taxon>Bacillati</taxon>
        <taxon>Actinomycetota</taxon>
        <taxon>Actinomycetes</taxon>
        <taxon>Pseudonocardiales</taxon>
        <taxon>Pseudonocardiaceae</taxon>
        <taxon>Pseudonocardia</taxon>
    </lineage>
</organism>
<feature type="domain" description="UspA" evidence="4">
    <location>
        <begin position="154"/>
        <end position="288"/>
    </location>
</feature>
<dbReference type="SUPFAM" id="SSF52402">
    <property type="entry name" value="Adenine nucleotide alpha hydrolases-like"/>
    <property type="match status" value="2"/>
</dbReference>
<evidence type="ECO:0000256" key="2">
    <source>
        <dbReference type="ARBA" id="ARBA00022741"/>
    </source>
</evidence>
<evidence type="ECO:0000256" key="1">
    <source>
        <dbReference type="ARBA" id="ARBA00008791"/>
    </source>
</evidence>
<accession>A0ABS4VW50</accession>
<dbReference type="Pfam" id="PF00582">
    <property type="entry name" value="Usp"/>
    <property type="match status" value="2"/>
</dbReference>
<protein>
    <submittedName>
        <fullName evidence="5">Nucleotide-binding universal stress UspA family protein</fullName>
    </submittedName>
</protein>
<name>A0ABS4VW50_9PSEU</name>
<dbReference type="InterPro" id="IPR006015">
    <property type="entry name" value="Universal_stress_UspA"/>
</dbReference>
<dbReference type="PRINTS" id="PR01438">
    <property type="entry name" value="UNVRSLSTRESS"/>
</dbReference>
<keyword evidence="6" id="KW-1185">Reference proteome</keyword>
<dbReference type="PANTHER" id="PTHR46268:SF27">
    <property type="entry name" value="UNIVERSAL STRESS PROTEIN RV2623"/>
    <property type="match status" value="1"/>
</dbReference>
<dbReference type="PANTHER" id="PTHR46268">
    <property type="entry name" value="STRESS RESPONSE PROTEIN NHAX"/>
    <property type="match status" value="1"/>
</dbReference>
<keyword evidence="3" id="KW-0067">ATP-binding</keyword>
<evidence type="ECO:0000259" key="4">
    <source>
        <dbReference type="Pfam" id="PF00582"/>
    </source>
</evidence>
<gene>
    <name evidence="5" type="ORF">JOF36_003843</name>
</gene>
<evidence type="ECO:0000313" key="6">
    <source>
        <dbReference type="Proteomes" id="UP001519295"/>
    </source>
</evidence>
<feature type="domain" description="UspA" evidence="4">
    <location>
        <begin position="7"/>
        <end position="146"/>
    </location>
</feature>
<evidence type="ECO:0000256" key="3">
    <source>
        <dbReference type="ARBA" id="ARBA00022840"/>
    </source>
</evidence>
<dbReference type="EMBL" id="JAGINU010000001">
    <property type="protein sequence ID" value="MBP2368147.1"/>
    <property type="molecule type" value="Genomic_DNA"/>
</dbReference>
<reference evidence="5 6" key="1">
    <citation type="submission" date="2021-03" db="EMBL/GenBank/DDBJ databases">
        <title>Sequencing the genomes of 1000 actinobacteria strains.</title>
        <authorList>
            <person name="Klenk H.-P."/>
        </authorList>
    </citation>
    <scope>NUCLEOTIDE SEQUENCE [LARGE SCALE GENOMIC DNA]</scope>
    <source>
        <strain evidence="5 6">DSM 45256</strain>
    </source>
</reference>
<dbReference type="InterPro" id="IPR006016">
    <property type="entry name" value="UspA"/>
</dbReference>
<comment type="caution">
    <text evidence="5">The sequence shown here is derived from an EMBL/GenBank/DDBJ whole genome shotgun (WGS) entry which is preliminary data.</text>
</comment>
<proteinExistence type="inferred from homology"/>
<keyword evidence="2" id="KW-0547">Nucleotide-binding</keyword>
<comment type="similarity">
    <text evidence="1">Belongs to the universal stress protein A family.</text>
</comment>
<dbReference type="RefSeq" id="WP_245350901.1">
    <property type="nucleotide sequence ID" value="NZ_JAGINU010000001.1"/>
</dbReference>
<sequence>MDPMTTRPVAAGVDGSERSLVAARWAAQRARDLDVTLRLVAATGLPEADAMGLPPLGNEGHVRRARAAAAAALETATIEAREVLVAGRIDATVADATPVQALRDASGNAQLLAVGHRGRGGFAELLAGSVAVTVSATARCPVVVLRGEQTAGGPVVVGVDGSERSEAALGAAFAEAELRGAPLVALHAWADDVVDPYVRLLSYQEEHRREEQRLLDGALAAWIEKFPDVPVRRELVHERPVAALVAASAGAALVVVGSRGRGGLTGLLLGSVSRALLHHARCPVLVARG</sequence>
<dbReference type="InterPro" id="IPR014729">
    <property type="entry name" value="Rossmann-like_a/b/a_fold"/>
</dbReference>
<dbReference type="Proteomes" id="UP001519295">
    <property type="component" value="Unassembled WGS sequence"/>
</dbReference>